<protein>
    <recommendedName>
        <fullName evidence="3">Glycine-rich domain-containing protein</fullName>
    </recommendedName>
</protein>
<dbReference type="EMBL" id="QLLK01000019">
    <property type="protein sequence ID" value="RAI84070.1"/>
    <property type="molecule type" value="Genomic_DNA"/>
</dbReference>
<evidence type="ECO:0000259" key="3">
    <source>
        <dbReference type="Pfam" id="PF21722"/>
    </source>
</evidence>
<organism evidence="4 5">
    <name type="scientific">Algoriphagus yeomjeoni</name>
    <dbReference type="NCBI Taxonomy" id="291403"/>
    <lineage>
        <taxon>Bacteria</taxon>
        <taxon>Pseudomonadati</taxon>
        <taxon>Bacteroidota</taxon>
        <taxon>Cytophagia</taxon>
        <taxon>Cytophagales</taxon>
        <taxon>Cyclobacteriaceae</taxon>
        <taxon>Algoriphagus</taxon>
    </lineage>
</organism>
<evidence type="ECO:0000313" key="5">
    <source>
        <dbReference type="Proteomes" id="UP000249610"/>
    </source>
</evidence>
<proteinExistence type="predicted"/>
<comment type="caution">
    <text evidence="4">The sequence shown here is derived from an EMBL/GenBank/DDBJ whole genome shotgun (WGS) entry which is preliminary data.</text>
</comment>
<dbReference type="InterPro" id="IPR049304">
    <property type="entry name" value="Gly_rich_dom"/>
</dbReference>
<evidence type="ECO:0000256" key="1">
    <source>
        <dbReference type="SAM" id="MobiDB-lite"/>
    </source>
</evidence>
<accession>A0A327NVN8</accession>
<reference evidence="4 5" key="1">
    <citation type="submission" date="2018-06" db="EMBL/GenBank/DDBJ databases">
        <title>Genomic Encyclopedia of Archaeal and Bacterial Type Strains, Phase II (KMG-II): from individual species to whole genera.</title>
        <authorList>
            <person name="Goeker M."/>
        </authorList>
    </citation>
    <scope>NUCLEOTIDE SEQUENCE [LARGE SCALE GENOMIC DNA]</scope>
    <source>
        <strain evidence="4 5">DSM 23446</strain>
    </source>
</reference>
<gene>
    <name evidence="4" type="ORF">LV83_04089</name>
</gene>
<feature type="compositionally biased region" description="Polar residues" evidence="1">
    <location>
        <begin position="111"/>
        <end position="126"/>
    </location>
</feature>
<feature type="chain" id="PRO_5016423008" description="Glycine-rich domain-containing protein" evidence="2">
    <location>
        <begin position="33"/>
        <end position="450"/>
    </location>
</feature>
<feature type="compositionally biased region" description="Gly residues" evidence="1">
    <location>
        <begin position="203"/>
        <end position="220"/>
    </location>
</feature>
<feature type="domain" description="Glycine-rich" evidence="3">
    <location>
        <begin position="42"/>
        <end position="259"/>
    </location>
</feature>
<dbReference type="InterPro" id="IPR013783">
    <property type="entry name" value="Ig-like_fold"/>
</dbReference>
<dbReference type="Pfam" id="PF21722">
    <property type="entry name" value="Gly_rich_2"/>
    <property type="match status" value="1"/>
</dbReference>
<keyword evidence="2" id="KW-0732">Signal</keyword>
<sequence length="450" mass="42652">MLLKHFLPNSLSRFIFLSGLVWFAASSNFLGAQTVTYSSPGPGTFQVPDGVTTVSVSVWGAGGGGGYNAGNKGAAGAGGGAFTFATSYSVTAGTFITYVVGSGGIGQANGSPSPITNANGRPSSFGASGPSDPPQVFANGGGRSGGSIPGNGGLATTGTPYFSVAGGSSVSPDVPVNPSDPSNGSGGGAAGSPSGVGANGTSAGIGGVGVNGAGDGGAGGTSVSQDGEDGTRPGGGGGGEGHNGTQGGNGGDGQIIITWTCSNTLTSASSTENQPACVGTPIDEITYTIVGAYGATFSNLPPGVNGTYVGGLVTISGTPTASGTFNYTVTPTGSCTSSIASGTITVTPNNTVTAAPAIPPVCISTTLTSFTHTTTGATGISNNGVAGANGLPAGVSASWNANTITISGTPTASGTFNYSIPLTGGCNTPAVNATGTITVTPNNTVAPASS</sequence>
<dbReference type="Proteomes" id="UP000249610">
    <property type="component" value="Unassembled WGS sequence"/>
</dbReference>
<name>A0A327NVN8_9BACT</name>
<feature type="region of interest" description="Disordered" evidence="1">
    <location>
        <begin position="111"/>
        <end position="255"/>
    </location>
</feature>
<evidence type="ECO:0000313" key="4">
    <source>
        <dbReference type="EMBL" id="RAI84070.1"/>
    </source>
</evidence>
<feature type="signal peptide" evidence="2">
    <location>
        <begin position="1"/>
        <end position="32"/>
    </location>
</feature>
<feature type="non-terminal residue" evidence="4">
    <location>
        <position position="450"/>
    </location>
</feature>
<dbReference type="Gene3D" id="2.60.40.10">
    <property type="entry name" value="Immunoglobulins"/>
    <property type="match status" value="1"/>
</dbReference>
<keyword evidence="5" id="KW-1185">Reference proteome</keyword>
<dbReference type="AlphaFoldDB" id="A0A327NVN8"/>
<feature type="compositionally biased region" description="Gly residues" evidence="1">
    <location>
        <begin position="139"/>
        <end position="155"/>
    </location>
</feature>
<evidence type="ECO:0000256" key="2">
    <source>
        <dbReference type="SAM" id="SignalP"/>
    </source>
</evidence>
<feature type="compositionally biased region" description="Low complexity" evidence="1">
    <location>
        <begin position="191"/>
        <end position="202"/>
    </location>
</feature>
<feature type="compositionally biased region" description="Low complexity" evidence="1">
    <location>
        <begin position="163"/>
        <end position="183"/>
    </location>
</feature>
<feature type="compositionally biased region" description="Gly residues" evidence="1">
    <location>
        <begin position="232"/>
        <end position="253"/>
    </location>
</feature>